<evidence type="ECO:0000256" key="1">
    <source>
        <dbReference type="ARBA" id="ARBA00004651"/>
    </source>
</evidence>
<proteinExistence type="inferred from homology"/>
<name>A0A3N4GQ38_9ACTN</name>
<dbReference type="InterPro" id="IPR013525">
    <property type="entry name" value="ABC2_TM"/>
</dbReference>
<dbReference type="EMBL" id="RKMH01000007">
    <property type="protein sequence ID" value="RPA61191.1"/>
    <property type="molecule type" value="Genomic_DNA"/>
</dbReference>
<keyword evidence="3" id="KW-1003">Cell membrane</keyword>
<dbReference type="InterPro" id="IPR000412">
    <property type="entry name" value="ABC_2_transport"/>
</dbReference>
<dbReference type="GO" id="GO:0043190">
    <property type="term" value="C:ATP-binding cassette (ABC) transporter complex"/>
    <property type="evidence" value="ECO:0007669"/>
    <property type="project" value="InterPro"/>
</dbReference>
<dbReference type="InterPro" id="IPR051328">
    <property type="entry name" value="T7SS_ABC-Transporter"/>
</dbReference>
<sequence length="286" mass="29836">MSTGSEVSALVAGGVPGSPEVIPPGGAGVRLDPHPRSLQQWWALTGRGVWKVFGNGELIFAFISPAFLAVCFYLPLRSIMNEAPGMNYGQFLMPIIVLQSVGFAASSAAMRAANDGAEGINTRFRVLPMSAAIPMLARTATNLVLLAVSLLCAAVACLIIGWRADGGVLGTVGLFALAATIGVLFSLLADGIGLLAGTPEATSQAMALPTLILGMLSTGFVPLAQFPEWIQPFVRNQPISQFADSMRALDAGTATWELVRPSLAWCVGLLFAAVVLLILGARKSRG</sequence>
<accession>A0A3N4GQ38</accession>
<keyword evidence="7" id="KW-0046">Antibiotic resistance</keyword>
<organism evidence="10 11">
    <name type="scientific">Gordonia oryzae</name>
    <dbReference type="NCBI Taxonomy" id="2487349"/>
    <lineage>
        <taxon>Bacteria</taxon>
        <taxon>Bacillati</taxon>
        <taxon>Actinomycetota</taxon>
        <taxon>Actinomycetes</taxon>
        <taxon>Mycobacteriales</taxon>
        <taxon>Gordoniaceae</taxon>
        <taxon>Gordonia</taxon>
    </lineage>
</organism>
<keyword evidence="5 8" id="KW-1133">Transmembrane helix</keyword>
<dbReference type="Pfam" id="PF12698">
    <property type="entry name" value="ABC2_membrane_3"/>
    <property type="match status" value="1"/>
</dbReference>
<feature type="transmembrane region" description="Helical" evidence="8">
    <location>
        <begin position="174"/>
        <end position="195"/>
    </location>
</feature>
<feature type="transmembrane region" description="Helical" evidence="8">
    <location>
        <begin position="58"/>
        <end position="76"/>
    </location>
</feature>
<evidence type="ECO:0000313" key="10">
    <source>
        <dbReference type="EMBL" id="RPA61191.1"/>
    </source>
</evidence>
<dbReference type="GO" id="GO:0046677">
    <property type="term" value="P:response to antibiotic"/>
    <property type="evidence" value="ECO:0007669"/>
    <property type="project" value="UniProtKB-KW"/>
</dbReference>
<gene>
    <name evidence="10" type="ORF">EF294_11270</name>
</gene>
<dbReference type="PIRSF" id="PIRSF006648">
    <property type="entry name" value="DrrB"/>
    <property type="match status" value="1"/>
</dbReference>
<dbReference type="RefSeq" id="WP_123929563.1">
    <property type="nucleotide sequence ID" value="NZ_JBPSDP010000006.1"/>
</dbReference>
<keyword evidence="6 8" id="KW-0472">Membrane</keyword>
<keyword evidence="4 8" id="KW-0812">Transmembrane</keyword>
<dbReference type="PANTHER" id="PTHR43077:SF8">
    <property type="entry name" value="DOXORUBICIN RESISTANCE ABC TRANSPORTER PERMEASE PROTEIN DRRB"/>
    <property type="match status" value="1"/>
</dbReference>
<dbReference type="OrthoDB" id="8988363at2"/>
<comment type="caution">
    <text evidence="10">The sequence shown here is derived from an EMBL/GenBank/DDBJ whole genome shotgun (WGS) entry which is preliminary data.</text>
</comment>
<evidence type="ECO:0000313" key="11">
    <source>
        <dbReference type="Proteomes" id="UP000267536"/>
    </source>
</evidence>
<evidence type="ECO:0000256" key="6">
    <source>
        <dbReference type="ARBA" id="ARBA00023136"/>
    </source>
</evidence>
<feature type="transmembrane region" description="Helical" evidence="8">
    <location>
        <begin position="207"/>
        <end position="226"/>
    </location>
</feature>
<evidence type="ECO:0000256" key="2">
    <source>
        <dbReference type="ARBA" id="ARBA00007783"/>
    </source>
</evidence>
<dbReference type="AlphaFoldDB" id="A0A3N4GQ38"/>
<evidence type="ECO:0000256" key="8">
    <source>
        <dbReference type="SAM" id="Phobius"/>
    </source>
</evidence>
<protein>
    <submittedName>
        <fullName evidence="10">ABC transporter</fullName>
    </submittedName>
</protein>
<feature type="domain" description="ABC-2 type transporter transmembrane" evidence="9">
    <location>
        <begin position="74"/>
        <end position="278"/>
    </location>
</feature>
<dbReference type="GO" id="GO:0140359">
    <property type="term" value="F:ABC-type transporter activity"/>
    <property type="evidence" value="ECO:0007669"/>
    <property type="project" value="InterPro"/>
</dbReference>
<evidence type="ECO:0000256" key="3">
    <source>
        <dbReference type="ARBA" id="ARBA00022475"/>
    </source>
</evidence>
<comment type="similarity">
    <text evidence="2">Belongs to the ABC-2 integral membrane protein family.</text>
</comment>
<reference evidence="10 11" key="1">
    <citation type="submission" date="2018-11" db="EMBL/GenBank/DDBJ databases">
        <title>Draft genome sequence of Gordonia sp. RS15-1S isolated from rice stems.</title>
        <authorList>
            <person name="Muangham S."/>
        </authorList>
    </citation>
    <scope>NUCLEOTIDE SEQUENCE [LARGE SCALE GENOMIC DNA]</scope>
    <source>
        <strain evidence="10 11">RS15-1S</strain>
    </source>
</reference>
<feature type="transmembrane region" description="Helical" evidence="8">
    <location>
        <begin position="262"/>
        <end position="281"/>
    </location>
</feature>
<dbReference type="PANTHER" id="PTHR43077">
    <property type="entry name" value="TRANSPORT PERMEASE YVFS-RELATED"/>
    <property type="match status" value="1"/>
</dbReference>
<evidence type="ECO:0000256" key="5">
    <source>
        <dbReference type="ARBA" id="ARBA00022989"/>
    </source>
</evidence>
<evidence type="ECO:0000256" key="7">
    <source>
        <dbReference type="ARBA" id="ARBA00023251"/>
    </source>
</evidence>
<keyword evidence="11" id="KW-1185">Reference proteome</keyword>
<feature type="transmembrane region" description="Helical" evidence="8">
    <location>
        <begin position="143"/>
        <end position="162"/>
    </location>
</feature>
<dbReference type="Proteomes" id="UP000267536">
    <property type="component" value="Unassembled WGS sequence"/>
</dbReference>
<evidence type="ECO:0000259" key="9">
    <source>
        <dbReference type="Pfam" id="PF12698"/>
    </source>
</evidence>
<evidence type="ECO:0000256" key="4">
    <source>
        <dbReference type="ARBA" id="ARBA00022692"/>
    </source>
</evidence>
<comment type="subcellular location">
    <subcellularLocation>
        <location evidence="1">Cell membrane</location>
        <topology evidence="1">Multi-pass membrane protein</topology>
    </subcellularLocation>
</comment>